<keyword evidence="4" id="KW-1185">Reference proteome</keyword>
<dbReference type="AlphaFoldDB" id="A0A1T4NSJ3"/>
<feature type="chain" id="PRO_5012074921" description="DUF7738 domain-containing protein" evidence="1">
    <location>
        <begin position="25"/>
        <end position="227"/>
    </location>
</feature>
<evidence type="ECO:0000313" key="4">
    <source>
        <dbReference type="Proteomes" id="UP000190061"/>
    </source>
</evidence>
<sequence>MESLVKQLLAIVSLLCVLAGCDFAQSQWIQAKEGIGNALNEPRQIPRGAEPEITVEGARITFDGKFLTLGDDFTEWVEVLGEDYRPAVPGYEYETTFVWDNIGVIVEWDSTDNRIVEHVGIRLNFNSLYEEWEPGYDNHRPGAGSVPANMFRGYLEVNGVAVDHNSTVFEVNRRADGRLSISCSRGINVCSDRVTPAGVPRPWFDVDSRKEAGVIYGIGFSLPDQIK</sequence>
<feature type="domain" description="DUF7738" evidence="2">
    <location>
        <begin position="52"/>
        <end position="168"/>
    </location>
</feature>
<evidence type="ECO:0000256" key="1">
    <source>
        <dbReference type="SAM" id="SignalP"/>
    </source>
</evidence>
<proteinExistence type="predicted"/>
<organism evidence="3 4">
    <name type="scientific">Lysobacter spongiicola DSM 21749</name>
    <dbReference type="NCBI Taxonomy" id="1122188"/>
    <lineage>
        <taxon>Bacteria</taxon>
        <taxon>Pseudomonadati</taxon>
        <taxon>Pseudomonadota</taxon>
        <taxon>Gammaproteobacteria</taxon>
        <taxon>Lysobacterales</taxon>
        <taxon>Lysobacteraceae</taxon>
        <taxon>Novilysobacter</taxon>
    </lineage>
</organism>
<dbReference type="EMBL" id="FUXP01000002">
    <property type="protein sequence ID" value="SJZ81668.1"/>
    <property type="molecule type" value="Genomic_DNA"/>
</dbReference>
<dbReference type="InterPro" id="IPR056640">
    <property type="entry name" value="DUF7738"/>
</dbReference>
<gene>
    <name evidence="3" type="ORF">SAMN02745674_00867</name>
</gene>
<evidence type="ECO:0000259" key="2">
    <source>
        <dbReference type="Pfam" id="PF24880"/>
    </source>
</evidence>
<dbReference type="Proteomes" id="UP000190061">
    <property type="component" value="Unassembled WGS sequence"/>
</dbReference>
<dbReference type="Pfam" id="PF24880">
    <property type="entry name" value="DUF7738"/>
    <property type="match status" value="1"/>
</dbReference>
<evidence type="ECO:0000313" key="3">
    <source>
        <dbReference type="EMBL" id="SJZ81668.1"/>
    </source>
</evidence>
<dbReference type="PROSITE" id="PS51257">
    <property type="entry name" value="PROKAR_LIPOPROTEIN"/>
    <property type="match status" value="1"/>
</dbReference>
<name>A0A1T4NSJ3_9GAMM</name>
<accession>A0A1T4NSJ3</accession>
<reference evidence="3 4" key="1">
    <citation type="submission" date="2017-02" db="EMBL/GenBank/DDBJ databases">
        <authorList>
            <person name="Peterson S.W."/>
        </authorList>
    </citation>
    <scope>NUCLEOTIDE SEQUENCE [LARGE SCALE GENOMIC DNA]</scope>
    <source>
        <strain evidence="3 4">DSM 21749</strain>
    </source>
</reference>
<dbReference type="RefSeq" id="WP_143814144.1">
    <property type="nucleotide sequence ID" value="NZ_FUXP01000002.1"/>
</dbReference>
<dbReference type="OrthoDB" id="5916101at2"/>
<protein>
    <recommendedName>
        <fullName evidence="2">DUF7738 domain-containing protein</fullName>
    </recommendedName>
</protein>
<keyword evidence="1" id="KW-0732">Signal</keyword>
<dbReference type="STRING" id="1122188.SAMN02745674_00867"/>
<feature type="signal peptide" evidence="1">
    <location>
        <begin position="1"/>
        <end position="24"/>
    </location>
</feature>